<evidence type="ECO:0000313" key="1">
    <source>
        <dbReference type="EMBL" id="JAH31276.1"/>
    </source>
</evidence>
<accession>A0A0E9RQ55</accession>
<name>A0A0E9RQ55_ANGAN</name>
<proteinExistence type="predicted"/>
<organism evidence="1">
    <name type="scientific">Anguilla anguilla</name>
    <name type="common">European freshwater eel</name>
    <name type="synonym">Muraena anguilla</name>
    <dbReference type="NCBI Taxonomy" id="7936"/>
    <lineage>
        <taxon>Eukaryota</taxon>
        <taxon>Metazoa</taxon>
        <taxon>Chordata</taxon>
        <taxon>Craniata</taxon>
        <taxon>Vertebrata</taxon>
        <taxon>Euteleostomi</taxon>
        <taxon>Actinopterygii</taxon>
        <taxon>Neopterygii</taxon>
        <taxon>Teleostei</taxon>
        <taxon>Anguilliformes</taxon>
        <taxon>Anguillidae</taxon>
        <taxon>Anguilla</taxon>
    </lineage>
</organism>
<protein>
    <submittedName>
        <fullName evidence="1">Uncharacterized protein</fullName>
    </submittedName>
</protein>
<dbReference type="AlphaFoldDB" id="A0A0E9RQ55"/>
<reference evidence="1" key="1">
    <citation type="submission" date="2014-11" db="EMBL/GenBank/DDBJ databases">
        <authorList>
            <person name="Amaro Gonzalez C."/>
        </authorList>
    </citation>
    <scope>NUCLEOTIDE SEQUENCE</scope>
</reference>
<reference evidence="1" key="2">
    <citation type="journal article" date="2015" name="Fish Shellfish Immunol.">
        <title>Early steps in the European eel (Anguilla anguilla)-Vibrio vulnificus interaction in the gills: Role of the RtxA13 toxin.</title>
        <authorList>
            <person name="Callol A."/>
            <person name="Pajuelo D."/>
            <person name="Ebbesson L."/>
            <person name="Teles M."/>
            <person name="MacKenzie S."/>
            <person name="Amaro C."/>
        </authorList>
    </citation>
    <scope>NUCLEOTIDE SEQUENCE</scope>
</reference>
<dbReference type="EMBL" id="GBXM01077301">
    <property type="protein sequence ID" value="JAH31276.1"/>
    <property type="molecule type" value="Transcribed_RNA"/>
</dbReference>
<sequence length="53" mass="5901">MNSYDTYVFFFTLNSDSVCSAFQNVWACTSNLKKVSTAGSLCPKTIVIYAFCI</sequence>